<protein>
    <recommendedName>
        <fullName evidence="3">CWF19-like protein 2</fullName>
    </recommendedName>
</protein>
<dbReference type="OMA" id="FMKCLTR"/>
<evidence type="ECO:0000256" key="3">
    <source>
        <dbReference type="ARBA" id="ARBA00070709"/>
    </source>
</evidence>
<name>A0A401SG76_CHIPU</name>
<keyword evidence="8" id="KW-1185">Reference proteome</keyword>
<evidence type="ECO:0000313" key="7">
    <source>
        <dbReference type="EMBL" id="GCC29407.1"/>
    </source>
</evidence>
<feature type="compositionally biased region" description="Basic and acidic residues" evidence="4">
    <location>
        <begin position="380"/>
        <end position="404"/>
    </location>
</feature>
<dbReference type="PANTHER" id="PTHR12072">
    <property type="entry name" value="CWF19, CELL CYCLE CONTROL PROTEIN"/>
    <property type="match status" value="1"/>
</dbReference>
<feature type="compositionally biased region" description="Basic and acidic residues" evidence="4">
    <location>
        <begin position="289"/>
        <end position="301"/>
    </location>
</feature>
<dbReference type="OrthoDB" id="2113965at2759"/>
<feature type="compositionally biased region" description="Polar residues" evidence="4">
    <location>
        <begin position="523"/>
        <end position="534"/>
    </location>
</feature>
<feature type="region of interest" description="Disordered" evidence="4">
    <location>
        <begin position="82"/>
        <end position="139"/>
    </location>
</feature>
<dbReference type="GO" id="GO:0000398">
    <property type="term" value="P:mRNA splicing, via spliceosome"/>
    <property type="evidence" value="ECO:0007669"/>
    <property type="project" value="TreeGrafter"/>
</dbReference>
<dbReference type="EMBL" id="BEZZ01000249">
    <property type="protein sequence ID" value="GCC29407.1"/>
    <property type="molecule type" value="Genomic_DNA"/>
</dbReference>
<dbReference type="Proteomes" id="UP000287033">
    <property type="component" value="Unassembled WGS sequence"/>
</dbReference>
<keyword evidence="2" id="KW-0175">Coiled coil</keyword>
<feature type="region of interest" description="Disordered" evidence="4">
    <location>
        <begin position="638"/>
        <end position="661"/>
    </location>
</feature>
<dbReference type="STRING" id="137246.A0A401SG76"/>
<dbReference type="AlphaFoldDB" id="A0A401SG76"/>
<feature type="compositionally biased region" description="Basic residues" evidence="4">
    <location>
        <begin position="85"/>
        <end position="108"/>
    </location>
</feature>
<dbReference type="InterPro" id="IPR006768">
    <property type="entry name" value="Cwf19-like_C_dom-1"/>
</dbReference>
<dbReference type="Gene3D" id="3.30.428.10">
    <property type="entry name" value="HIT-like"/>
    <property type="match status" value="1"/>
</dbReference>
<dbReference type="InterPro" id="IPR040194">
    <property type="entry name" value="Cwf19-like"/>
</dbReference>
<feature type="compositionally biased region" description="Polar residues" evidence="4">
    <location>
        <begin position="490"/>
        <end position="504"/>
    </location>
</feature>
<proteinExistence type="inferred from homology"/>
<evidence type="ECO:0000313" key="8">
    <source>
        <dbReference type="Proteomes" id="UP000287033"/>
    </source>
</evidence>
<feature type="region of interest" description="Disordered" evidence="4">
    <location>
        <begin position="490"/>
        <end position="558"/>
    </location>
</feature>
<evidence type="ECO:0000259" key="6">
    <source>
        <dbReference type="Pfam" id="PF04677"/>
    </source>
</evidence>
<dbReference type="SUPFAM" id="SSF54197">
    <property type="entry name" value="HIT-like"/>
    <property type="match status" value="1"/>
</dbReference>
<evidence type="ECO:0000256" key="1">
    <source>
        <dbReference type="ARBA" id="ARBA00006795"/>
    </source>
</evidence>
<evidence type="ECO:0000256" key="2">
    <source>
        <dbReference type="ARBA" id="ARBA00023054"/>
    </source>
</evidence>
<dbReference type="FunFam" id="3.30.428.10:FF:000021">
    <property type="entry name" value="CWF19-like protein 2 homolog"/>
    <property type="match status" value="1"/>
</dbReference>
<reference evidence="7 8" key="1">
    <citation type="journal article" date="2018" name="Nat. Ecol. Evol.">
        <title>Shark genomes provide insights into elasmobranch evolution and the origin of vertebrates.</title>
        <authorList>
            <person name="Hara Y"/>
            <person name="Yamaguchi K"/>
            <person name="Onimaru K"/>
            <person name="Kadota M"/>
            <person name="Koyanagi M"/>
            <person name="Keeley SD"/>
            <person name="Tatsumi K"/>
            <person name="Tanaka K"/>
            <person name="Motone F"/>
            <person name="Kageyama Y"/>
            <person name="Nozu R"/>
            <person name="Adachi N"/>
            <person name="Nishimura O"/>
            <person name="Nakagawa R"/>
            <person name="Tanegashima C"/>
            <person name="Kiyatake I"/>
            <person name="Matsumoto R"/>
            <person name="Murakumo K"/>
            <person name="Nishida K"/>
            <person name="Terakita A"/>
            <person name="Kuratani S"/>
            <person name="Sato K"/>
            <person name="Hyodo S Kuraku.S."/>
        </authorList>
    </citation>
    <scope>NUCLEOTIDE SEQUENCE [LARGE SCALE GENOMIC DNA]</scope>
</reference>
<evidence type="ECO:0000259" key="5">
    <source>
        <dbReference type="Pfam" id="PF04676"/>
    </source>
</evidence>
<dbReference type="GO" id="GO:0071014">
    <property type="term" value="C:post-mRNA release spliceosomal complex"/>
    <property type="evidence" value="ECO:0007669"/>
    <property type="project" value="TreeGrafter"/>
</dbReference>
<sequence>MEQSNISFPDMEFLQLTFQLLNLDLKILKLQILSVCTGSILCRAQAKYQREEQQKQLKHIRGEDTWMLPEVNERLEQFSEEHSVKLKKKKEKKMKKSKKEKKKKKKLKEKSNELSESSSDSEMEWIEAPPHSDTGSIKKPWKIQEEQLSSTNKADIAKREEWMMLDFMSLKTVSTAAIRAEKLKEKEMEHEKVQAMEQAEMQKRELNPYWKDGGSGLPSEESGSVPVQKAAMIEDGGLSWLKKSYQRMKEQAEKQQCRLEDVIAARYGSTDLFQKKLQEAEKVAALNYQDDRERNRKENWKKSRNWSSGRNETKGCGSERGLSANKDRYKEDDRDIERERSEEGFQDLIICKERDNSRKDIPNRYKNECTSSDREVEMKRTKDKCTDKSGEINRTSEEKYKETQGRNISARGLESYNFHDPEKEKSLNNLKSKFMKPEDEGNFNSKWGVNLLNTSNYMPESHHSFHSGFQKPSKDCHMMSTWYKTYNGNKPPEESTSFKCQSSVSEHEGGPHSMNKSTETKPRQSSLVQTQSSQDHQEPLSSAAIPIGSLTTKELPQPLSEEEMNKLGAKIIKAELMGNVELASKLKEQLEEARKLNNQGQNHPTTSTASKRTDNMTEDENQEVILVRSDESGRVWPVGASAESNRQKGGKKKRQMIETHHEGERIRYFQDDDNLSLRDLVRQEKMTSAEDQNEKFSRLASKFLEKIDRDNYTLDDMFVSKAAREDQSGQDDERQRNKAILEHKRLTSRMEKCQFCFDNPELPKHLVIAIGVKVYLCLPNYQSMTEGHCQIVPLQHHTAGTILDEDIWEEVQLFRKALVKMLEDKGLDCVFFETNMHLKKRFHMVYECIPLPKEVGDMAPIYFKKAIMEADEEWAINKKLVDLSTRDIRRAIPKGLPYFSVDFGLQGGFAHVIENEEKFPTYFGKEIVGGMLDLEPRRWRKKIRESFDDQRKKVLQFSHWWKPYDCTKNKQ</sequence>
<feature type="region of interest" description="Disordered" evidence="4">
    <location>
        <begin position="595"/>
        <end position="619"/>
    </location>
</feature>
<dbReference type="Pfam" id="PF04676">
    <property type="entry name" value="CwfJ_C_2"/>
    <property type="match status" value="1"/>
</dbReference>
<feature type="domain" description="Cwf19-like protein C-terminal" evidence="5">
    <location>
        <begin position="873"/>
        <end position="967"/>
    </location>
</feature>
<dbReference type="PANTHER" id="PTHR12072:SF5">
    <property type="entry name" value="CWF19-LIKE PROTEIN 2"/>
    <property type="match status" value="1"/>
</dbReference>
<dbReference type="InterPro" id="IPR036265">
    <property type="entry name" value="HIT-like_sf"/>
</dbReference>
<comment type="similarity">
    <text evidence="1">Belongs to the CWF19 family.</text>
</comment>
<organism evidence="7 8">
    <name type="scientific">Chiloscyllium punctatum</name>
    <name type="common">Brownbanded bambooshark</name>
    <name type="synonym">Hemiscyllium punctatum</name>
    <dbReference type="NCBI Taxonomy" id="137246"/>
    <lineage>
        <taxon>Eukaryota</taxon>
        <taxon>Metazoa</taxon>
        <taxon>Chordata</taxon>
        <taxon>Craniata</taxon>
        <taxon>Vertebrata</taxon>
        <taxon>Chondrichthyes</taxon>
        <taxon>Elasmobranchii</taxon>
        <taxon>Galeomorphii</taxon>
        <taxon>Galeoidea</taxon>
        <taxon>Orectolobiformes</taxon>
        <taxon>Hemiscylliidae</taxon>
        <taxon>Chiloscyllium</taxon>
    </lineage>
</organism>
<feature type="compositionally biased region" description="Polar residues" evidence="4">
    <location>
        <begin position="596"/>
        <end position="610"/>
    </location>
</feature>
<dbReference type="InterPro" id="IPR006767">
    <property type="entry name" value="Cwf19-like_C_dom-2"/>
</dbReference>
<accession>A0A401SG76</accession>
<gene>
    <name evidence="7" type="ORF">chiPu_0007849</name>
</gene>
<comment type="caution">
    <text evidence="7">The sequence shown here is derived from an EMBL/GenBank/DDBJ whole genome shotgun (WGS) entry which is preliminary data.</text>
</comment>
<dbReference type="Pfam" id="PF04677">
    <property type="entry name" value="CwfJ_C_1"/>
    <property type="match status" value="1"/>
</dbReference>
<feature type="region of interest" description="Disordered" evidence="4">
    <location>
        <begin position="380"/>
        <end position="422"/>
    </location>
</feature>
<evidence type="ECO:0000256" key="4">
    <source>
        <dbReference type="SAM" id="MobiDB-lite"/>
    </source>
</evidence>
<feature type="region of interest" description="Disordered" evidence="4">
    <location>
        <begin position="287"/>
        <end position="341"/>
    </location>
</feature>
<feature type="compositionally biased region" description="Basic and acidic residues" evidence="4">
    <location>
        <begin position="325"/>
        <end position="341"/>
    </location>
</feature>
<feature type="domain" description="Cwf19-like C-terminal" evidence="6">
    <location>
        <begin position="742"/>
        <end position="864"/>
    </location>
</feature>